<protein>
    <submittedName>
        <fullName evidence="9">TonB-dependent receptor</fullName>
    </submittedName>
</protein>
<dbReference type="OrthoDB" id="8764943at2"/>
<dbReference type="PANTHER" id="PTHR30069">
    <property type="entry name" value="TONB-DEPENDENT OUTER MEMBRANE RECEPTOR"/>
    <property type="match status" value="1"/>
</dbReference>
<evidence type="ECO:0000256" key="3">
    <source>
        <dbReference type="ARBA" id="ARBA00022452"/>
    </source>
</evidence>
<keyword evidence="10" id="KW-1185">Reference proteome</keyword>
<organism evidence="9 10">
    <name type="scientific">Segatella hominis</name>
    <dbReference type="NCBI Taxonomy" id="2518605"/>
    <lineage>
        <taxon>Bacteria</taxon>
        <taxon>Pseudomonadati</taxon>
        <taxon>Bacteroidota</taxon>
        <taxon>Bacteroidia</taxon>
        <taxon>Bacteroidales</taxon>
        <taxon>Prevotellaceae</taxon>
        <taxon>Segatella</taxon>
    </lineage>
</organism>
<dbReference type="InterPro" id="IPR041700">
    <property type="entry name" value="OMP_b-brl_3"/>
</dbReference>
<keyword evidence="3" id="KW-1134">Transmembrane beta strand</keyword>
<evidence type="ECO:0000256" key="6">
    <source>
        <dbReference type="ARBA" id="ARBA00023136"/>
    </source>
</evidence>
<dbReference type="RefSeq" id="WP_134844519.1">
    <property type="nucleotide sequence ID" value="NZ_SGVY01000067.1"/>
</dbReference>
<evidence type="ECO:0000313" key="10">
    <source>
        <dbReference type="Proteomes" id="UP000297872"/>
    </source>
</evidence>
<evidence type="ECO:0000259" key="8">
    <source>
        <dbReference type="Pfam" id="PF14905"/>
    </source>
</evidence>
<gene>
    <name evidence="9" type="ORF">EXN75_15600</name>
</gene>
<dbReference type="GO" id="GO:0044718">
    <property type="term" value="P:siderophore transmembrane transport"/>
    <property type="evidence" value="ECO:0007669"/>
    <property type="project" value="TreeGrafter"/>
</dbReference>
<dbReference type="SUPFAM" id="SSF56935">
    <property type="entry name" value="Porins"/>
    <property type="match status" value="1"/>
</dbReference>
<dbReference type="GO" id="GO:0009279">
    <property type="term" value="C:cell outer membrane"/>
    <property type="evidence" value="ECO:0007669"/>
    <property type="project" value="UniProtKB-SubCell"/>
</dbReference>
<reference evidence="9 10" key="1">
    <citation type="submission" date="2019-02" db="EMBL/GenBank/DDBJ databases">
        <title>Draft Genome Sequence of the Prevotella sp. BCRC 81118, Isolated from Human Feces.</title>
        <authorList>
            <person name="Huang C.-H."/>
        </authorList>
    </citation>
    <scope>NUCLEOTIDE SEQUENCE [LARGE SCALE GENOMIC DNA]</scope>
    <source>
        <strain evidence="9 10">BCRC 81118</strain>
    </source>
</reference>
<accession>A0A4Y8USK1</accession>
<proteinExistence type="predicted"/>
<dbReference type="Proteomes" id="UP000297872">
    <property type="component" value="Unassembled WGS sequence"/>
</dbReference>
<evidence type="ECO:0000256" key="2">
    <source>
        <dbReference type="ARBA" id="ARBA00022448"/>
    </source>
</evidence>
<dbReference type="EMBL" id="SGVY01000067">
    <property type="protein sequence ID" value="TFH71736.1"/>
    <property type="molecule type" value="Genomic_DNA"/>
</dbReference>
<evidence type="ECO:0000313" key="9">
    <source>
        <dbReference type="EMBL" id="TFH71736.1"/>
    </source>
</evidence>
<keyword evidence="5" id="KW-0732">Signal</keyword>
<comment type="subcellular location">
    <subcellularLocation>
        <location evidence="1">Cell outer membrane</location>
        <topology evidence="1">Multi-pass membrane protein</topology>
    </subcellularLocation>
</comment>
<evidence type="ECO:0000256" key="4">
    <source>
        <dbReference type="ARBA" id="ARBA00022692"/>
    </source>
</evidence>
<sequence>MIELLNILSMRFSLFLIFSVLFSISASAREQELWIWKKVFNIFTKEPVLNAKVDLLSEDSILIATSFSNAIINGKKCAAMFILKKPGKYIFHASHPDYEDVYESFEIEKFYKKERSITLRKPLYMQRKYPKQRSLDKVQQLEELVVRGQLVQMKTDRIIYHVDADSSAMKENLIETLRKMPGLIVSRKGEISADDNRKIVYKLNGLRDPLVNNPIELLSALNSKYVKKVELVTHPDLQYGNDAVVLNITTKGRLEGYMLTMYGKGTDSSLFGSIWGTSKIKRIRFSGCYSFNDMFGHSSTSRSEELRHEVLVDHMSITEGKIGGTSSKDHNMELSASYDVDDHSLLSAYARIFLRNNMHSSSRYDVQVTQADNSPSYSYVKQLNHRLKSPEYQASLNYERVFGPGGEGGKFFVGYNYYGRPYMEKKEICYQDLDSVAGCANSISGLMDCLLMTSSGEDWHTCELEYNRRVGKHHLFVFGLKGLLRLDHDDNEEKYSPIGLGYYRDNTGVSLCKRTQNFLQSSLGYTYNDRKWRISAGLQYENDWEKLARADKGYTYKVSFCDFLPSMGISYILSDRGTLSLGYAMSVSRPNIFALDPYVDSSTVNELSYGNPGLKPQRNQDISLTAAFRMGSGDAWYLSMSLAHQYSDRLLLGYSYLAGSVLHTTKDNIGHKNNTNLELSLRKRFGGFFFRTVTSLSYVQYSAQRIGQWHKGWFGRLRCMAEYELPKDYYLELEGNYHTKYVMLQGYGSEGYEYGLSLTKKVLGNRLTLMASAYSFLPIHYRWTSSTESKGYHYKGAGRNYQASFVISARYNLGHLKSRVKQTQKQIVNNDVKTDYTR</sequence>
<name>A0A4Y8USK1_9BACT</name>
<evidence type="ECO:0000256" key="7">
    <source>
        <dbReference type="ARBA" id="ARBA00023237"/>
    </source>
</evidence>
<dbReference type="Pfam" id="PF14905">
    <property type="entry name" value="OMP_b-brl_3"/>
    <property type="match status" value="1"/>
</dbReference>
<feature type="domain" description="Outer membrane protein beta-barrel" evidence="8">
    <location>
        <begin position="455"/>
        <end position="811"/>
    </location>
</feature>
<dbReference type="InterPro" id="IPR036942">
    <property type="entry name" value="Beta-barrel_TonB_sf"/>
</dbReference>
<keyword evidence="2" id="KW-0813">Transport</keyword>
<keyword evidence="7" id="KW-0998">Cell outer membrane</keyword>
<keyword evidence="4" id="KW-0812">Transmembrane</keyword>
<dbReference type="PANTHER" id="PTHR30069:SF29">
    <property type="entry name" value="HEMOGLOBIN AND HEMOGLOBIN-HAPTOGLOBIN-BINDING PROTEIN 1-RELATED"/>
    <property type="match status" value="1"/>
</dbReference>
<dbReference type="Gene3D" id="2.40.170.20">
    <property type="entry name" value="TonB-dependent receptor, beta-barrel domain"/>
    <property type="match status" value="1"/>
</dbReference>
<keyword evidence="9" id="KW-0675">Receptor</keyword>
<dbReference type="GeneID" id="302996687"/>
<dbReference type="InterPro" id="IPR039426">
    <property type="entry name" value="TonB-dep_rcpt-like"/>
</dbReference>
<evidence type="ECO:0000256" key="5">
    <source>
        <dbReference type="ARBA" id="ARBA00022729"/>
    </source>
</evidence>
<keyword evidence="6" id="KW-0472">Membrane</keyword>
<comment type="caution">
    <text evidence="9">The sequence shown here is derived from an EMBL/GenBank/DDBJ whole genome shotgun (WGS) entry which is preliminary data.</text>
</comment>
<dbReference type="AlphaFoldDB" id="A0A4Y8USK1"/>
<dbReference type="GO" id="GO:0015344">
    <property type="term" value="F:siderophore uptake transmembrane transporter activity"/>
    <property type="evidence" value="ECO:0007669"/>
    <property type="project" value="TreeGrafter"/>
</dbReference>
<evidence type="ECO:0000256" key="1">
    <source>
        <dbReference type="ARBA" id="ARBA00004571"/>
    </source>
</evidence>